<keyword evidence="1" id="KW-0732">Signal</keyword>
<comment type="caution">
    <text evidence="2">The sequence shown here is derived from an EMBL/GenBank/DDBJ whole genome shotgun (WGS) entry which is preliminary data.</text>
</comment>
<dbReference type="InParanoid" id="D3B3I2"/>
<feature type="signal peptide" evidence="1">
    <location>
        <begin position="1"/>
        <end position="26"/>
    </location>
</feature>
<dbReference type="RefSeq" id="XP_020435997.1">
    <property type="nucleotide sequence ID" value="XM_020573925.1"/>
</dbReference>
<dbReference type="Proteomes" id="UP000001396">
    <property type="component" value="Unassembled WGS sequence"/>
</dbReference>
<evidence type="ECO:0000256" key="1">
    <source>
        <dbReference type="SAM" id="SignalP"/>
    </source>
</evidence>
<feature type="chain" id="PRO_5003042178" evidence="1">
    <location>
        <begin position="27"/>
        <end position="197"/>
    </location>
</feature>
<reference evidence="2 3" key="1">
    <citation type="journal article" date="2011" name="Genome Res.">
        <title>Phylogeny-wide analysis of social amoeba genomes highlights ancient origins for complex intercellular communication.</title>
        <authorList>
            <person name="Heidel A.J."/>
            <person name="Lawal H.M."/>
            <person name="Felder M."/>
            <person name="Schilde C."/>
            <person name="Helps N.R."/>
            <person name="Tunggal B."/>
            <person name="Rivero F."/>
            <person name="John U."/>
            <person name="Schleicher M."/>
            <person name="Eichinger L."/>
            <person name="Platzer M."/>
            <person name="Noegel A.A."/>
            <person name="Schaap P."/>
            <person name="Gloeckner G."/>
        </authorList>
    </citation>
    <scope>NUCLEOTIDE SEQUENCE [LARGE SCALE GENOMIC DNA]</scope>
    <source>
        <strain evidence="3">ATCC 26659 / Pp 5 / PN500</strain>
    </source>
</reference>
<dbReference type="EMBL" id="ADBJ01000010">
    <property type="protein sequence ID" value="EFA83880.1"/>
    <property type="molecule type" value="Genomic_DNA"/>
</dbReference>
<keyword evidence="3" id="KW-1185">Reference proteome</keyword>
<gene>
    <name evidence="2" type="ORF">PPL_02950</name>
</gene>
<dbReference type="AlphaFoldDB" id="D3B3I2"/>
<proteinExistence type="predicted"/>
<protein>
    <submittedName>
        <fullName evidence="2">Uncharacterized protein</fullName>
    </submittedName>
</protein>
<sequence>MNMNMNKLQKLIIVIILLLSLTGTYQVNSQFLQYLKISNYLTAGCFGNPVSYSWLQLNRCRSNTIYVVTNSSNPALTSSSSSGFLTGFTSGLSGFTNPITSLMTSSSSAASSSSSTALPIVPVVVEMYCIDPTCSQPENCIPGQAVPIDNLCTPSTNGFFMIYSIENSIVFTKDNNMGNCYSQSYQSVCNLPPYHAT</sequence>
<evidence type="ECO:0000313" key="2">
    <source>
        <dbReference type="EMBL" id="EFA83880.1"/>
    </source>
</evidence>
<dbReference type="GeneID" id="31358473"/>
<accession>D3B3I2</accession>
<evidence type="ECO:0000313" key="3">
    <source>
        <dbReference type="Proteomes" id="UP000001396"/>
    </source>
</evidence>
<name>D3B3I2_HETP5</name>
<organism evidence="2 3">
    <name type="scientific">Heterostelium pallidum (strain ATCC 26659 / Pp 5 / PN500)</name>
    <name type="common">Cellular slime mold</name>
    <name type="synonym">Polysphondylium pallidum</name>
    <dbReference type="NCBI Taxonomy" id="670386"/>
    <lineage>
        <taxon>Eukaryota</taxon>
        <taxon>Amoebozoa</taxon>
        <taxon>Evosea</taxon>
        <taxon>Eumycetozoa</taxon>
        <taxon>Dictyostelia</taxon>
        <taxon>Acytosteliales</taxon>
        <taxon>Acytosteliaceae</taxon>
        <taxon>Heterostelium</taxon>
    </lineage>
</organism>